<evidence type="ECO:0000313" key="9">
    <source>
        <dbReference type="Proteomes" id="UP001276840"/>
    </source>
</evidence>
<dbReference type="InterPro" id="IPR039420">
    <property type="entry name" value="WalR-like"/>
</dbReference>
<proteinExistence type="predicted"/>
<evidence type="ECO:0000259" key="7">
    <source>
        <dbReference type="PROSITE" id="PS51755"/>
    </source>
</evidence>
<dbReference type="PANTHER" id="PTHR48111">
    <property type="entry name" value="REGULATOR OF RPOS"/>
    <property type="match status" value="1"/>
</dbReference>
<accession>A0ABU4ZVJ0</accession>
<dbReference type="InterPro" id="IPR016032">
    <property type="entry name" value="Sig_transdc_resp-reg_C-effctor"/>
</dbReference>
<evidence type="ECO:0000256" key="1">
    <source>
        <dbReference type="ARBA" id="ARBA00022553"/>
    </source>
</evidence>
<feature type="modified residue" description="4-aspartylphosphate" evidence="4">
    <location>
        <position position="52"/>
    </location>
</feature>
<dbReference type="InterPro" id="IPR011006">
    <property type="entry name" value="CheY-like_superfamily"/>
</dbReference>
<feature type="DNA-binding region" description="OmpR/PhoB-type" evidence="5">
    <location>
        <begin position="132"/>
        <end position="227"/>
    </location>
</feature>
<dbReference type="Gene3D" id="3.40.50.2300">
    <property type="match status" value="1"/>
</dbReference>
<reference evidence="8 9" key="1">
    <citation type="submission" date="2023-08" db="EMBL/GenBank/DDBJ databases">
        <title>Implementing the SeqCode for naming new Mesorhizobium species isolated from Vachellia karroo root nodules.</title>
        <authorList>
            <person name="Van Lill M."/>
        </authorList>
    </citation>
    <scope>NUCLEOTIDE SEQUENCE [LARGE SCALE GENOMIC DNA]</scope>
    <source>
        <strain evidence="8 9">MSK 1335</strain>
    </source>
</reference>
<gene>
    <name evidence="8" type="ORF">RFM68_26120</name>
</gene>
<dbReference type="PANTHER" id="PTHR48111:SF40">
    <property type="entry name" value="PHOSPHATE REGULON TRANSCRIPTIONAL REGULATORY PROTEIN PHOB"/>
    <property type="match status" value="1"/>
</dbReference>
<comment type="caution">
    <text evidence="8">The sequence shown here is derived from an EMBL/GenBank/DDBJ whole genome shotgun (WGS) entry which is preliminary data.</text>
</comment>
<name>A0ABU4ZVJ0_9HYPH</name>
<evidence type="ECO:0000259" key="6">
    <source>
        <dbReference type="PROSITE" id="PS50110"/>
    </source>
</evidence>
<sequence length="230" mass="25418">MKPLVLICSQDAEFYLFLSHILEVDGFSAELIDVEDAVPQAAEREPQAVVLDCLPAGAIGPTICARLKSEVEAGAVRVVALIAPGAEHQHVELIKTGIDESFMRPFAPAKLLAYLRRELAVARLGLNGRNGRESLNCGPLEIRLASHRVNCNGEQLHLGPIEYNLLCYLIENPGKVCFRDELVHAAWPHNIHVGPRTVDVHISRLRKTLAPHNFIRTIRSAGYALEEQED</sequence>
<dbReference type="InterPro" id="IPR001789">
    <property type="entry name" value="Sig_transdc_resp-reg_receiver"/>
</dbReference>
<dbReference type="InterPro" id="IPR001867">
    <property type="entry name" value="OmpR/PhoB-type_DNA-bd"/>
</dbReference>
<evidence type="ECO:0000256" key="5">
    <source>
        <dbReference type="PROSITE-ProRule" id="PRU01091"/>
    </source>
</evidence>
<dbReference type="SUPFAM" id="SSF46894">
    <property type="entry name" value="C-terminal effector domain of the bipartite response regulators"/>
    <property type="match status" value="1"/>
</dbReference>
<evidence type="ECO:0000256" key="3">
    <source>
        <dbReference type="ARBA" id="ARBA00023125"/>
    </source>
</evidence>
<keyword evidence="1 4" id="KW-0597">Phosphoprotein</keyword>
<feature type="domain" description="Response regulatory" evidence="6">
    <location>
        <begin position="4"/>
        <end position="119"/>
    </location>
</feature>
<keyword evidence="9" id="KW-1185">Reference proteome</keyword>
<dbReference type="PROSITE" id="PS50110">
    <property type="entry name" value="RESPONSE_REGULATORY"/>
    <property type="match status" value="1"/>
</dbReference>
<keyword evidence="3 5" id="KW-0238">DNA-binding</keyword>
<evidence type="ECO:0000256" key="4">
    <source>
        <dbReference type="PROSITE-ProRule" id="PRU00169"/>
    </source>
</evidence>
<evidence type="ECO:0000313" key="8">
    <source>
        <dbReference type="EMBL" id="MDX8527966.1"/>
    </source>
</evidence>
<dbReference type="RefSeq" id="WP_320235912.1">
    <property type="nucleotide sequence ID" value="NZ_JAVIJF010000022.1"/>
</dbReference>
<dbReference type="PROSITE" id="PS51755">
    <property type="entry name" value="OMPR_PHOB"/>
    <property type="match status" value="1"/>
</dbReference>
<organism evidence="8 9">
    <name type="scientific">Mesorhizobium montanum</name>
    <dbReference type="NCBI Taxonomy" id="3072323"/>
    <lineage>
        <taxon>Bacteria</taxon>
        <taxon>Pseudomonadati</taxon>
        <taxon>Pseudomonadota</taxon>
        <taxon>Alphaproteobacteria</taxon>
        <taxon>Hyphomicrobiales</taxon>
        <taxon>Phyllobacteriaceae</taxon>
        <taxon>Mesorhizobium</taxon>
    </lineage>
</organism>
<dbReference type="Gene3D" id="1.10.10.10">
    <property type="entry name" value="Winged helix-like DNA-binding domain superfamily/Winged helix DNA-binding domain"/>
    <property type="match status" value="1"/>
</dbReference>
<dbReference type="Proteomes" id="UP001276840">
    <property type="component" value="Unassembled WGS sequence"/>
</dbReference>
<protein>
    <submittedName>
        <fullName evidence="8">Response regulator transcription factor</fullName>
    </submittedName>
</protein>
<dbReference type="Pfam" id="PF00486">
    <property type="entry name" value="Trans_reg_C"/>
    <property type="match status" value="1"/>
</dbReference>
<dbReference type="CDD" id="cd00383">
    <property type="entry name" value="trans_reg_C"/>
    <property type="match status" value="1"/>
</dbReference>
<dbReference type="EMBL" id="JAVIJF010000022">
    <property type="protein sequence ID" value="MDX8527966.1"/>
    <property type="molecule type" value="Genomic_DNA"/>
</dbReference>
<dbReference type="SMART" id="SM00862">
    <property type="entry name" value="Trans_reg_C"/>
    <property type="match status" value="1"/>
</dbReference>
<feature type="domain" description="OmpR/PhoB-type" evidence="7">
    <location>
        <begin position="132"/>
        <end position="227"/>
    </location>
</feature>
<keyword evidence="2" id="KW-0902">Two-component regulatory system</keyword>
<evidence type="ECO:0000256" key="2">
    <source>
        <dbReference type="ARBA" id="ARBA00023012"/>
    </source>
</evidence>
<dbReference type="SUPFAM" id="SSF52172">
    <property type="entry name" value="CheY-like"/>
    <property type="match status" value="1"/>
</dbReference>
<dbReference type="InterPro" id="IPR036388">
    <property type="entry name" value="WH-like_DNA-bd_sf"/>
</dbReference>